<gene>
    <name evidence="7" type="ORF">C8D88_102312</name>
</gene>
<sequence>MGRNWYLLWSGSAISALGDGIFLAALPLLAATLTQDPKLIAGVSFFGSLPWLLASLPAGAAADRYDSRRLLLAALWIQCALMAVLAAFHSAHIAFLYGMAFLIGTAENVPRAVGQPLIKATVENHLLERANGRLFASQAVALQFVGPPLGGLLFAIAVPAPFWVNALTFATAALLVTRMRTRRQPRPAKPKVVEGLRWLMKHKALRTVTVVSATTNLCIAMTMATLVLFAQQRLGLTNAGFGAFLATLACGGVAGGLLAERMLARYRHTVAVTVVLIPLMWLGIATLARDLPTVAVFAVVSSFCTAVWGVATAALRQRAVPTNLLGRVSSAQTLITWGVQPVGALLGGLVADHFGLLAPWFVAVGLRTAVGVGSLKPLRDHFTGAALNVHLAASPEQDAAVTLPEESR</sequence>
<dbReference type="EMBL" id="QGHB01000002">
    <property type="protein sequence ID" value="PWK89041.1"/>
    <property type="molecule type" value="Genomic_DNA"/>
</dbReference>
<dbReference type="Gene3D" id="1.20.1250.20">
    <property type="entry name" value="MFS general substrate transporter like domains"/>
    <property type="match status" value="1"/>
</dbReference>
<feature type="transmembrane region" description="Helical" evidence="6">
    <location>
        <begin position="152"/>
        <end position="176"/>
    </location>
</feature>
<evidence type="ECO:0000256" key="3">
    <source>
        <dbReference type="ARBA" id="ARBA00022692"/>
    </source>
</evidence>
<evidence type="ECO:0000256" key="6">
    <source>
        <dbReference type="SAM" id="Phobius"/>
    </source>
</evidence>
<dbReference type="Pfam" id="PF07690">
    <property type="entry name" value="MFS_1"/>
    <property type="match status" value="1"/>
</dbReference>
<accession>A0A316I717</accession>
<feature type="transmembrane region" description="Helical" evidence="6">
    <location>
        <begin position="7"/>
        <end position="33"/>
    </location>
</feature>
<proteinExistence type="predicted"/>
<dbReference type="SUPFAM" id="SSF103473">
    <property type="entry name" value="MFS general substrate transporter"/>
    <property type="match status" value="1"/>
</dbReference>
<dbReference type="GO" id="GO:0022857">
    <property type="term" value="F:transmembrane transporter activity"/>
    <property type="evidence" value="ECO:0007669"/>
    <property type="project" value="InterPro"/>
</dbReference>
<dbReference type="GO" id="GO:0005886">
    <property type="term" value="C:plasma membrane"/>
    <property type="evidence" value="ECO:0007669"/>
    <property type="project" value="UniProtKB-SubCell"/>
</dbReference>
<evidence type="ECO:0000256" key="2">
    <source>
        <dbReference type="ARBA" id="ARBA00022475"/>
    </source>
</evidence>
<protein>
    <submittedName>
        <fullName evidence="7">Putative MFS family arabinose efflux permease</fullName>
    </submittedName>
</protein>
<keyword evidence="3 6" id="KW-0812">Transmembrane</keyword>
<feature type="transmembrane region" description="Helical" evidence="6">
    <location>
        <begin position="294"/>
        <end position="315"/>
    </location>
</feature>
<feature type="transmembrane region" description="Helical" evidence="6">
    <location>
        <begin position="207"/>
        <end position="230"/>
    </location>
</feature>
<dbReference type="RefSeq" id="WP_109633876.1">
    <property type="nucleotide sequence ID" value="NZ_QGHB01000002.1"/>
</dbReference>
<reference evidence="7 8" key="1">
    <citation type="submission" date="2018-05" db="EMBL/GenBank/DDBJ databases">
        <title>Genomic Encyclopedia of Type Strains, Phase IV (KMG-IV): sequencing the most valuable type-strain genomes for metagenomic binning, comparative biology and taxonomic classification.</title>
        <authorList>
            <person name="Goeker M."/>
        </authorList>
    </citation>
    <scope>NUCLEOTIDE SEQUENCE [LARGE SCALE GENOMIC DNA]</scope>
    <source>
        <strain evidence="7 8">DSM 45480</strain>
    </source>
</reference>
<evidence type="ECO:0000256" key="1">
    <source>
        <dbReference type="ARBA" id="ARBA00004651"/>
    </source>
</evidence>
<dbReference type="PANTHER" id="PTHR23513">
    <property type="entry name" value="INTEGRAL MEMBRANE EFFLUX PROTEIN-RELATED"/>
    <property type="match status" value="1"/>
</dbReference>
<organism evidence="7 8">
    <name type="scientific">Lentzea atacamensis</name>
    <dbReference type="NCBI Taxonomy" id="531938"/>
    <lineage>
        <taxon>Bacteria</taxon>
        <taxon>Bacillati</taxon>
        <taxon>Actinomycetota</taxon>
        <taxon>Actinomycetes</taxon>
        <taxon>Pseudonocardiales</taxon>
        <taxon>Pseudonocardiaceae</taxon>
        <taxon>Lentzea</taxon>
    </lineage>
</organism>
<evidence type="ECO:0000256" key="4">
    <source>
        <dbReference type="ARBA" id="ARBA00022989"/>
    </source>
</evidence>
<evidence type="ECO:0000313" key="7">
    <source>
        <dbReference type="EMBL" id="PWK89041.1"/>
    </source>
</evidence>
<name>A0A316I717_9PSEU</name>
<evidence type="ECO:0000313" key="8">
    <source>
        <dbReference type="Proteomes" id="UP000246005"/>
    </source>
</evidence>
<dbReference type="InterPro" id="IPR011701">
    <property type="entry name" value="MFS"/>
</dbReference>
<comment type="caution">
    <text evidence="7">The sequence shown here is derived from an EMBL/GenBank/DDBJ whole genome shotgun (WGS) entry which is preliminary data.</text>
</comment>
<feature type="transmembrane region" description="Helical" evidence="6">
    <location>
        <begin position="39"/>
        <end position="58"/>
    </location>
</feature>
<dbReference type="AlphaFoldDB" id="A0A316I717"/>
<keyword evidence="2" id="KW-1003">Cell membrane</keyword>
<keyword evidence="4 6" id="KW-1133">Transmembrane helix</keyword>
<dbReference type="Proteomes" id="UP000246005">
    <property type="component" value="Unassembled WGS sequence"/>
</dbReference>
<evidence type="ECO:0000256" key="5">
    <source>
        <dbReference type="ARBA" id="ARBA00023136"/>
    </source>
</evidence>
<keyword evidence="5 6" id="KW-0472">Membrane</keyword>
<feature type="transmembrane region" description="Helical" evidence="6">
    <location>
        <begin position="236"/>
        <end position="258"/>
    </location>
</feature>
<dbReference type="PANTHER" id="PTHR23513:SF6">
    <property type="entry name" value="MAJOR FACILITATOR SUPERFAMILY ASSOCIATED DOMAIN-CONTAINING PROTEIN"/>
    <property type="match status" value="1"/>
</dbReference>
<feature type="transmembrane region" description="Helical" evidence="6">
    <location>
        <begin position="70"/>
        <end position="103"/>
    </location>
</feature>
<comment type="subcellular location">
    <subcellularLocation>
        <location evidence="1">Cell membrane</location>
        <topology evidence="1">Multi-pass membrane protein</topology>
    </subcellularLocation>
</comment>
<dbReference type="InterPro" id="IPR036259">
    <property type="entry name" value="MFS_trans_sf"/>
</dbReference>
<dbReference type="CDD" id="cd06173">
    <property type="entry name" value="MFS_MefA_like"/>
    <property type="match status" value="1"/>
</dbReference>
<feature type="transmembrane region" description="Helical" evidence="6">
    <location>
        <begin position="270"/>
        <end position="288"/>
    </location>
</feature>